<name>A0A364Y539_9BACT</name>
<dbReference type="AlphaFoldDB" id="A0A364Y539"/>
<dbReference type="EMBL" id="QMFY01000002">
    <property type="protein sequence ID" value="RAW01979.1"/>
    <property type="molecule type" value="Genomic_DNA"/>
</dbReference>
<keyword evidence="2" id="KW-1185">Reference proteome</keyword>
<evidence type="ECO:0000313" key="2">
    <source>
        <dbReference type="Proteomes" id="UP000251889"/>
    </source>
</evidence>
<dbReference type="Proteomes" id="UP000251889">
    <property type="component" value="Unassembled WGS sequence"/>
</dbReference>
<reference evidence="1 2" key="1">
    <citation type="submission" date="2018-06" db="EMBL/GenBank/DDBJ databases">
        <title>Chryseolinea flavus sp. nov., a member of the phylum Bacteroidetes isolated from soil.</title>
        <authorList>
            <person name="Li Y."/>
            <person name="Wang J."/>
        </authorList>
    </citation>
    <scope>NUCLEOTIDE SEQUENCE [LARGE SCALE GENOMIC DNA]</scope>
    <source>
        <strain evidence="1 2">SDU1-6</strain>
    </source>
</reference>
<organism evidence="1 2">
    <name type="scientific">Pseudochryseolinea flava</name>
    <dbReference type="NCBI Taxonomy" id="2059302"/>
    <lineage>
        <taxon>Bacteria</taxon>
        <taxon>Pseudomonadati</taxon>
        <taxon>Bacteroidota</taxon>
        <taxon>Cytophagia</taxon>
        <taxon>Cytophagales</taxon>
        <taxon>Fulvivirgaceae</taxon>
        <taxon>Pseudochryseolinea</taxon>
    </lineage>
</organism>
<evidence type="ECO:0000313" key="1">
    <source>
        <dbReference type="EMBL" id="RAW01979.1"/>
    </source>
</evidence>
<proteinExistence type="predicted"/>
<protein>
    <submittedName>
        <fullName evidence="1">Uncharacterized protein</fullName>
    </submittedName>
</protein>
<accession>A0A364Y539</accession>
<sequence>MHYLEGRFQLSNSTLDEADKVDIAIIELTDMFVKKLPDFFQFFDLNTFNLDHSDQVGMTYLLVGSPLSRYKLKLDIQKVVNEPFIFRTSRVDHPSTFPKLGVQKSTHLLVEYTRKRVRKSNDGTYITGPALNGMSGSGIWITPSFVSQNNFSDIKFYPTGILIEYHSEHCCVVSTRLRVVTEILKQCFNVPISKSKLLDLNFITNQIPSSSLPLRSSQL</sequence>
<gene>
    <name evidence="1" type="ORF">DQQ10_05315</name>
</gene>
<comment type="caution">
    <text evidence="1">The sequence shown here is derived from an EMBL/GenBank/DDBJ whole genome shotgun (WGS) entry which is preliminary data.</text>
</comment>